<feature type="coiled-coil region" evidence="1">
    <location>
        <begin position="192"/>
        <end position="233"/>
    </location>
</feature>
<sequence>MEQILDIPALLDILPDRIKIINENIQLKKENEDYKIQIEQLTQENDALKKENKHHKSQLQNKDFEIKSLKSKNKELKKNFLNMKKSSSQKIFDADTETPSIMKVPLKKSRSVSQRLINEIDKFVDSENKEKEPAKKSSKKSNLKNLQGKKNKFVLFDDYFKDNNQSEEENNTTGNPTELKETVPIISINPLIDNEENQIEDIENQNEDNAKQIEEEFNQLAKENKKVKNTKKKKEIVLPSPQSIPDLIKEIKEADMDQIDSIVTRVLAESFTSLTALKRRYLDLLNNFAVSIKSTSVDTDTIPIVSFFVKFALRISPESLESFKKSVASNQRLTSIISAVEETNGIF</sequence>
<comment type="caution">
    <text evidence="2">The sequence shown here is derived from an EMBL/GenBank/DDBJ whole genome shotgun (WGS) entry which is preliminary data.</text>
</comment>
<organism evidence="2 3">
    <name type="scientific">Tritrichomonas musculus</name>
    <dbReference type="NCBI Taxonomy" id="1915356"/>
    <lineage>
        <taxon>Eukaryota</taxon>
        <taxon>Metamonada</taxon>
        <taxon>Parabasalia</taxon>
        <taxon>Tritrichomonadida</taxon>
        <taxon>Tritrichomonadidae</taxon>
        <taxon>Tritrichomonas</taxon>
    </lineage>
</organism>
<feature type="coiled-coil region" evidence="1">
    <location>
        <begin position="24"/>
        <end position="86"/>
    </location>
</feature>
<keyword evidence="3" id="KW-1185">Reference proteome</keyword>
<evidence type="ECO:0000313" key="3">
    <source>
        <dbReference type="Proteomes" id="UP001470230"/>
    </source>
</evidence>
<evidence type="ECO:0008006" key="4">
    <source>
        <dbReference type="Google" id="ProtNLM"/>
    </source>
</evidence>
<proteinExistence type="predicted"/>
<name>A0ABR2K2P0_9EUKA</name>
<reference evidence="2 3" key="1">
    <citation type="submission" date="2024-04" db="EMBL/GenBank/DDBJ databases">
        <title>Tritrichomonas musculus Genome.</title>
        <authorList>
            <person name="Alves-Ferreira E."/>
            <person name="Grigg M."/>
            <person name="Lorenzi H."/>
            <person name="Galac M."/>
        </authorList>
    </citation>
    <scope>NUCLEOTIDE SEQUENCE [LARGE SCALE GENOMIC DNA]</scope>
    <source>
        <strain evidence="2 3">EAF2021</strain>
    </source>
</reference>
<keyword evidence="1" id="KW-0175">Coiled coil</keyword>
<evidence type="ECO:0000313" key="2">
    <source>
        <dbReference type="EMBL" id="KAK8885006.1"/>
    </source>
</evidence>
<evidence type="ECO:0000256" key="1">
    <source>
        <dbReference type="SAM" id="Coils"/>
    </source>
</evidence>
<dbReference type="Proteomes" id="UP001470230">
    <property type="component" value="Unassembled WGS sequence"/>
</dbReference>
<dbReference type="EMBL" id="JAPFFF010000008">
    <property type="protein sequence ID" value="KAK8885006.1"/>
    <property type="molecule type" value="Genomic_DNA"/>
</dbReference>
<protein>
    <recommendedName>
        <fullName evidence="4">GRIP domain-containing protein</fullName>
    </recommendedName>
</protein>
<gene>
    <name evidence="2" type="ORF">M9Y10_044134</name>
</gene>
<accession>A0ABR2K2P0</accession>